<dbReference type="EMBL" id="SRLO01000498">
    <property type="protein sequence ID" value="TNN54028.1"/>
    <property type="molecule type" value="Genomic_DNA"/>
</dbReference>
<sequence length="128" mass="13648">MPWRRGSFSDQATAGIAGSCQARRLIDGLQGLGLVDGQKAGMAGRWKSEALEGKDVVFIIQLDFEAVSGRGEMPHSRAAVNTDQEPRLVVGRSGADQGFRLSQDSSETVTVGGEKRVNNASGLVLLQY</sequence>
<protein>
    <submittedName>
        <fullName evidence="1">Uncharacterized protein</fullName>
    </submittedName>
</protein>
<proteinExistence type="predicted"/>
<name>A0A4Z2GKC3_9TELE</name>
<evidence type="ECO:0000313" key="1">
    <source>
        <dbReference type="EMBL" id="TNN54028.1"/>
    </source>
</evidence>
<comment type="caution">
    <text evidence="1">The sequence shown here is derived from an EMBL/GenBank/DDBJ whole genome shotgun (WGS) entry which is preliminary data.</text>
</comment>
<accession>A0A4Z2GKC3</accession>
<evidence type="ECO:0000313" key="2">
    <source>
        <dbReference type="Proteomes" id="UP000314294"/>
    </source>
</evidence>
<reference evidence="1 2" key="1">
    <citation type="submission" date="2019-03" db="EMBL/GenBank/DDBJ databases">
        <title>First draft genome of Liparis tanakae, snailfish: a comprehensive survey of snailfish specific genes.</title>
        <authorList>
            <person name="Kim W."/>
            <person name="Song I."/>
            <person name="Jeong J.-H."/>
            <person name="Kim D."/>
            <person name="Kim S."/>
            <person name="Ryu S."/>
            <person name="Song J.Y."/>
            <person name="Lee S.K."/>
        </authorList>
    </citation>
    <scope>NUCLEOTIDE SEQUENCE [LARGE SCALE GENOMIC DNA]</scope>
    <source>
        <tissue evidence="1">Muscle</tissue>
    </source>
</reference>
<keyword evidence="2" id="KW-1185">Reference proteome</keyword>
<gene>
    <name evidence="1" type="ORF">EYF80_035762</name>
</gene>
<dbReference type="Proteomes" id="UP000314294">
    <property type="component" value="Unassembled WGS sequence"/>
</dbReference>
<organism evidence="1 2">
    <name type="scientific">Liparis tanakae</name>
    <name type="common">Tanaka's snailfish</name>
    <dbReference type="NCBI Taxonomy" id="230148"/>
    <lineage>
        <taxon>Eukaryota</taxon>
        <taxon>Metazoa</taxon>
        <taxon>Chordata</taxon>
        <taxon>Craniata</taxon>
        <taxon>Vertebrata</taxon>
        <taxon>Euteleostomi</taxon>
        <taxon>Actinopterygii</taxon>
        <taxon>Neopterygii</taxon>
        <taxon>Teleostei</taxon>
        <taxon>Neoteleostei</taxon>
        <taxon>Acanthomorphata</taxon>
        <taxon>Eupercaria</taxon>
        <taxon>Perciformes</taxon>
        <taxon>Cottioidei</taxon>
        <taxon>Cottales</taxon>
        <taxon>Liparidae</taxon>
        <taxon>Liparis</taxon>
    </lineage>
</organism>
<dbReference type="AlphaFoldDB" id="A0A4Z2GKC3"/>